<feature type="compositionally biased region" description="Basic and acidic residues" evidence="1">
    <location>
        <begin position="1"/>
        <end position="20"/>
    </location>
</feature>
<evidence type="ECO:0000313" key="3">
    <source>
        <dbReference type="Proteomes" id="UP000827549"/>
    </source>
</evidence>
<dbReference type="EMBL" id="CP086715">
    <property type="protein sequence ID" value="WOO78391.1"/>
    <property type="molecule type" value="Genomic_DNA"/>
</dbReference>
<organism evidence="2 3">
    <name type="scientific">Vanrija pseudolonga</name>
    <dbReference type="NCBI Taxonomy" id="143232"/>
    <lineage>
        <taxon>Eukaryota</taxon>
        <taxon>Fungi</taxon>
        <taxon>Dikarya</taxon>
        <taxon>Basidiomycota</taxon>
        <taxon>Agaricomycotina</taxon>
        <taxon>Tremellomycetes</taxon>
        <taxon>Trichosporonales</taxon>
        <taxon>Trichosporonaceae</taxon>
        <taxon>Vanrija</taxon>
    </lineage>
</organism>
<dbReference type="Gene3D" id="3.40.50.150">
    <property type="entry name" value="Vaccinia Virus protein VP39"/>
    <property type="match status" value="1"/>
</dbReference>
<evidence type="ECO:0000313" key="2">
    <source>
        <dbReference type="EMBL" id="WOO78391.1"/>
    </source>
</evidence>
<sequence length="474" mass="53727">MADRGHWADDRRGLQHRDEYAYQGGHRHQHQDVHERQYRHHDEHEHEYLHHDEHEREYGRHDDKRIRDTPSPPPRYQVQNGQPNQERRGDGRSVRAGESERQEEQEHERHDDGRRYYAYTGERPDVYHHQQGYDRAADVYDRRAEFDRRVGPPPLRRQEVHPPYDPHYPGYDHPEPQPRSQPQPNPRPLGHAQLAHESALHALIATSTAEPFAQRTDARLDLDNAVPARGGRILDIGADVFGLDVDQVWKLPAPRNCEFHVADLDTLTVPRATRAGAETLEVPEDTFDVVHLRFMHAKVHDFPALLQHAWSLLRPGGLLLLLDSAFLPAYPTPHAAESHAVPPGVESYVSVLSRAMQCAGVAPFSPDVGALLDSLGAVSTGFEVDYDLPLGPAHRAALGAGLVAARYYLEHGLGLTLHQVRRLEDGYAADLGEGMIVRYTALGSMLHRERQYEMMRAAERAAPRSRRSIAALLN</sequence>
<feature type="compositionally biased region" description="Basic and acidic residues" evidence="1">
    <location>
        <begin position="30"/>
        <end position="68"/>
    </location>
</feature>
<feature type="compositionally biased region" description="Pro residues" evidence="1">
    <location>
        <begin position="177"/>
        <end position="187"/>
    </location>
</feature>
<keyword evidence="3" id="KW-1185">Reference proteome</keyword>
<feature type="region of interest" description="Disordered" evidence="1">
    <location>
        <begin position="1"/>
        <end position="116"/>
    </location>
</feature>
<dbReference type="SUPFAM" id="SSF53335">
    <property type="entry name" value="S-adenosyl-L-methionine-dependent methyltransferases"/>
    <property type="match status" value="1"/>
</dbReference>
<evidence type="ECO:0008006" key="4">
    <source>
        <dbReference type="Google" id="ProtNLM"/>
    </source>
</evidence>
<name>A0AAF0Y654_9TREE</name>
<dbReference type="Pfam" id="PF13489">
    <property type="entry name" value="Methyltransf_23"/>
    <property type="match status" value="1"/>
</dbReference>
<feature type="compositionally biased region" description="Basic and acidic residues" evidence="1">
    <location>
        <begin position="85"/>
        <end position="115"/>
    </location>
</feature>
<accession>A0AAF0Y654</accession>
<gene>
    <name evidence="2" type="ORF">LOC62_02G001939</name>
</gene>
<dbReference type="RefSeq" id="XP_062624423.1">
    <property type="nucleotide sequence ID" value="XM_062768439.1"/>
</dbReference>
<proteinExistence type="predicted"/>
<dbReference type="Proteomes" id="UP000827549">
    <property type="component" value="Chromosome 2"/>
</dbReference>
<feature type="compositionally biased region" description="Basic and acidic residues" evidence="1">
    <location>
        <begin position="147"/>
        <end position="176"/>
    </location>
</feature>
<evidence type="ECO:0000256" key="1">
    <source>
        <dbReference type="SAM" id="MobiDB-lite"/>
    </source>
</evidence>
<feature type="region of interest" description="Disordered" evidence="1">
    <location>
        <begin position="147"/>
        <end position="190"/>
    </location>
</feature>
<reference evidence="2" key="1">
    <citation type="submission" date="2023-10" db="EMBL/GenBank/DDBJ databases">
        <authorList>
            <person name="Noh H."/>
        </authorList>
    </citation>
    <scope>NUCLEOTIDE SEQUENCE</scope>
    <source>
        <strain evidence="2">DUCC4014</strain>
    </source>
</reference>
<protein>
    <recommendedName>
        <fullName evidence="4">Methyltransferase type 11 domain-containing protein</fullName>
    </recommendedName>
</protein>
<dbReference type="InterPro" id="IPR029063">
    <property type="entry name" value="SAM-dependent_MTases_sf"/>
</dbReference>
<dbReference type="AlphaFoldDB" id="A0AAF0Y654"/>
<dbReference type="GeneID" id="87805190"/>